<keyword evidence="1" id="KW-0732">Signal</keyword>
<dbReference type="EMBL" id="JAIWYP010000014">
    <property type="protein sequence ID" value="KAH3708048.1"/>
    <property type="molecule type" value="Genomic_DNA"/>
</dbReference>
<evidence type="ECO:0000313" key="3">
    <source>
        <dbReference type="Proteomes" id="UP000828390"/>
    </source>
</evidence>
<reference evidence="2" key="1">
    <citation type="journal article" date="2019" name="bioRxiv">
        <title>The Genome of the Zebra Mussel, Dreissena polymorpha: A Resource for Invasive Species Research.</title>
        <authorList>
            <person name="McCartney M.A."/>
            <person name="Auch B."/>
            <person name="Kono T."/>
            <person name="Mallez S."/>
            <person name="Zhang Y."/>
            <person name="Obille A."/>
            <person name="Becker A."/>
            <person name="Abrahante J.E."/>
            <person name="Garbe J."/>
            <person name="Badalamenti J.P."/>
            <person name="Herman A."/>
            <person name="Mangelson H."/>
            <person name="Liachko I."/>
            <person name="Sullivan S."/>
            <person name="Sone E.D."/>
            <person name="Koren S."/>
            <person name="Silverstein K.A.T."/>
            <person name="Beckman K.B."/>
            <person name="Gohl D.M."/>
        </authorList>
    </citation>
    <scope>NUCLEOTIDE SEQUENCE</scope>
    <source>
        <strain evidence="2">Duluth1</strain>
        <tissue evidence="2">Whole animal</tissue>
    </source>
</reference>
<dbReference type="AlphaFoldDB" id="A0A9D4BVV3"/>
<sequence length="85" mass="10038">MKTLNFELALRVLLGADLAAAEQRRLTHVFETFMWNLFCLPLDMPGSGLRKVRFYCTRNHQFHKLFHPTHTSSTSLFLHYYCYLA</sequence>
<evidence type="ECO:0000256" key="1">
    <source>
        <dbReference type="SAM" id="SignalP"/>
    </source>
</evidence>
<comment type="caution">
    <text evidence="2">The sequence shown here is derived from an EMBL/GenBank/DDBJ whole genome shotgun (WGS) entry which is preliminary data.</text>
</comment>
<dbReference type="Proteomes" id="UP000828390">
    <property type="component" value="Unassembled WGS sequence"/>
</dbReference>
<feature type="chain" id="PRO_5039095674" description="Secreted protein" evidence="1">
    <location>
        <begin position="22"/>
        <end position="85"/>
    </location>
</feature>
<evidence type="ECO:0000313" key="2">
    <source>
        <dbReference type="EMBL" id="KAH3708048.1"/>
    </source>
</evidence>
<gene>
    <name evidence="2" type="ORF">DPMN_067487</name>
</gene>
<reference evidence="2" key="2">
    <citation type="submission" date="2020-11" db="EMBL/GenBank/DDBJ databases">
        <authorList>
            <person name="McCartney M.A."/>
            <person name="Auch B."/>
            <person name="Kono T."/>
            <person name="Mallez S."/>
            <person name="Becker A."/>
            <person name="Gohl D.M."/>
            <person name="Silverstein K.A.T."/>
            <person name="Koren S."/>
            <person name="Bechman K.B."/>
            <person name="Herman A."/>
            <person name="Abrahante J.E."/>
            <person name="Garbe J."/>
        </authorList>
    </citation>
    <scope>NUCLEOTIDE SEQUENCE</scope>
    <source>
        <strain evidence="2">Duluth1</strain>
        <tissue evidence="2">Whole animal</tissue>
    </source>
</reference>
<protein>
    <recommendedName>
        <fullName evidence="4">Secreted protein</fullName>
    </recommendedName>
</protein>
<proteinExistence type="predicted"/>
<accession>A0A9D4BVV3</accession>
<evidence type="ECO:0008006" key="4">
    <source>
        <dbReference type="Google" id="ProtNLM"/>
    </source>
</evidence>
<keyword evidence="3" id="KW-1185">Reference proteome</keyword>
<feature type="signal peptide" evidence="1">
    <location>
        <begin position="1"/>
        <end position="21"/>
    </location>
</feature>
<name>A0A9D4BVV3_DREPO</name>
<organism evidence="2 3">
    <name type="scientific">Dreissena polymorpha</name>
    <name type="common">Zebra mussel</name>
    <name type="synonym">Mytilus polymorpha</name>
    <dbReference type="NCBI Taxonomy" id="45954"/>
    <lineage>
        <taxon>Eukaryota</taxon>
        <taxon>Metazoa</taxon>
        <taxon>Spiralia</taxon>
        <taxon>Lophotrochozoa</taxon>
        <taxon>Mollusca</taxon>
        <taxon>Bivalvia</taxon>
        <taxon>Autobranchia</taxon>
        <taxon>Heteroconchia</taxon>
        <taxon>Euheterodonta</taxon>
        <taxon>Imparidentia</taxon>
        <taxon>Neoheterodontei</taxon>
        <taxon>Myida</taxon>
        <taxon>Dreissenoidea</taxon>
        <taxon>Dreissenidae</taxon>
        <taxon>Dreissena</taxon>
    </lineage>
</organism>